<reference evidence="1" key="2">
    <citation type="journal article" date="2015" name="Fish Shellfish Immunol.">
        <title>Early steps in the European eel (Anguilla anguilla)-Vibrio vulnificus interaction in the gills: Role of the RtxA13 toxin.</title>
        <authorList>
            <person name="Callol A."/>
            <person name="Pajuelo D."/>
            <person name="Ebbesson L."/>
            <person name="Teles M."/>
            <person name="MacKenzie S."/>
            <person name="Amaro C."/>
        </authorList>
    </citation>
    <scope>NUCLEOTIDE SEQUENCE</scope>
</reference>
<proteinExistence type="predicted"/>
<dbReference type="EMBL" id="GBXM01022983">
    <property type="protein sequence ID" value="JAH85594.1"/>
    <property type="molecule type" value="Transcribed_RNA"/>
</dbReference>
<reference evidence="1" key="1">
    <citation type="submission" date="2014-11" db="EMBL/GenBank/DDBJ databases">
        <authorList>
            <person name="Amaro Gonzalez C."/>
        </authorList>
    </citation>
    <scope>NUCLEOTIDE SEQUENCE</scope>
</reference>
<evidence type="ECO:0000313" key="1">
    <source>
        <dbReference type="EMBL" id="JAH85594.1"/>
    </source>
</evidence>
<name>A0A0E9W5E9_ANGAN</name>
<dbReference type="AlphaFoldDB" id="A0A0E9W5E9"/>
<organism evidence="1">
    <name type="scientific">Anguilla anguilla</name>
    <name type="common">European freshwater eel</name>
    <name type="synonym">Muraena anguilla</name>
    <dbReference type="NCBI Taxonomy" id="7936"/>
    <lineage>
        <taxon>Eukaryota</taxon>
        <taxon>Metazoa</taxon>
        <taxon>Chordata</taxon>
        <taxon>Craniata</taxon>
        <taxon>Vertebrata</taxon>
        <taxon>Euteleostomi</taxon>
        <taxon>Actinopterygii</taxon>
        <taxon>Neopterygii</taxon>
        <taxon>Teleostei</taxon>
        <taxon>Anguilliformes</taxon>
        <taxon>Anguillidae</taxon>
        <taxon>Anguilla</taxon>
    </lineage>
</organism>
<accession>A0A0E9W5E9</accession>
<sequence>MTLSLLPANESCTGLWSCIIPNIRLLLYETRGQQRILSHTKTLLYRCRTDYHALNSVLLNVPFV</sequence>
<protein>
    <submittedName>
        <fullName evidence="1">Uncharacterized protein</fullName>
    </submittedName>
</protein>